<dbReference type="Proteomes" id="UP000539538">
    <property type="component" value="Unassembled WGS sequence"/>
</dbReference>
<keyword evidence="2" id="KW-1185">Reference proteome</keyword>
<proteinExistence type="predicted"/>
<reference evidence="1 2" key="1">
    <citation type="submission" date="2020-08" db="EMBL/GenBank/DDBJ databases">
        <title>Genomic Encyclopedia of Type Strains, Phase IV (KMG-IV): sequencing the most valuable type-strain genomes for metagenomic binning, comparative biology and taxonomic classification.</title>
        <authorList>
            <person name="Goeker M."/>
        </authorList>
    </citation>
    <scope>NUCLEOTIDE SEQUENCE [LARGE SCALE GENOMIC DNA]</scope>
    <source>
        <strain evidence="1 2">DSM 7050</strain>
    </source>
</reference>
<dbReference type="EMBL" id="JACHOT010000001">
    <property type="protein sequence ID" value="MBB4648491.1"/>
    <property type="molecule type" value="Genomic_DNA"/>
</dbReference>
<dbReference type="PANTHER" id="PTHR36513">
    <property type="entry name" value="ABC TRANSMEMBRANE TYPE-1 DOMAIN-CONTAINING PROTEIN"/>
    <property type="match status" value="1"/>
</dbReference>
<comment type="caution">
    <text evidence="1">The sequence shown here is derived from an EMBL/GenBank/DDBJ whole genome shotgun (WGS) entry which is preliminary data.</text>
</comment>
<dbReference type="InterPro" id="IPR010297">
    <property type="entry name" value="DUF900_hydrolase"/>
</dbReference>
<evidence type="ECO:0000313" key="1">
    <source>
        <dbReference type="EMBL" id="MBB4648491.1"/>
    </source>
</evidence>
<name>A0ABR6KVE6_9HYPH</name>
<organism evidence="1 2">
    <name type="scientific">Aminobacter niigataensis</name>
    <dbReference type="NCBI Taxonomy" id="83265"/>
    <lineage>
        <taxon>Bacteria</taxon>
        <taxon>Pseudomonadati</taxon>
        <taxon>Pseudomonadota</taxon>
        <taxon>Alphaproteobacteria</taxon>
        <taxon>Hyphomicrobiales</taxon>
        <taxon>Phyllobacteriaceae</taxon>
        <taxon>Aminobacter</taxon>
    </lineage>
</organism>
<dbReference type="SUPFAM" id="SSF53474">
    <property type="entry name" value="alpha/beta-Hydrolases"/>
    <property type="match status" value="1"/>
</dbReference>
<gene>
    <name evidence="1" type="ORF">GGQ99_000213</name>
</gene>
<dbReference type="PANTHER" id="PTHR36513:SF1">
    <property type="entry name" value="TRANSMEMBRANE PROTEIN"/>
    <property type="match status" value="1"/>
</dbReference>
<dbReference type="Gene3D" id="3.40.50.1820">
    <property type="entry name" value="alpha/beta hydrolase"/>
    <property type="match status" value="1"/>
</dbReference>
<dbReference type="Pfam" id="PF05990">
    <property type="entry name" value="DUF900"/>
    <property type="match status" value="1"/>
</dbReference>
<accession>A0ABR6KVE6</accession>
<dbReference type="InterPro" id="IPR029058">
    <property type="entry name" value="AB_hydrolase_fold"/>
</dbReference>
<protein>
    <submittedName>
        <fullName evidence="1">Esterase/lipase superfamily enzyme</fullName>
    </submittedName>
</protein>
<sequence>MFRYLAIFCLVVAGATIAISFYQPPMRLMPTPIVFLGGLSSPFTTNPEHKSDPEIALFYATNRLPVGPRNDRLYAVVPGRDLQLGEATVRIGEEGTTWDRIYAWSTGASDDRRPFLHLSNLNEQAAIEPDQPPSPAAMAWFDKIDQALAASQDRDVIVYVHGANTTVERAAGQAAQLRHFTGRTSVVVLFAWPTAENFLRYPRDMVTAFGAAPQLAKLVELLSQHTIADKVDVLTYSAGGTVGSDALALAGRKAKQPDAAPVRIGEVYHAAPDADFRRFVADMRDYADVAERVTVSANLNDSALRLSQVINRASRAGRPDMEELDADDTNWLLQSARADGLELLRVRPENIPGLSRTSHTFWYDDPWVSSDVLITLLYDLAPGERGLMDAAAASGVHYWTFTPDYPDQLAHVVSRLRQQGKISPGTGG</sequence>
<evidence type="ECO:0000313" key="2">
    <source>
        <dbReference type="Proteomes" id="UP000539538"/>
    </source>
</evidence>
<dbReference type="RefSeq" id="WP_183260059.1">
    <property type="nucleotide sequence ID" value="NZ_BAAAVZ010000008.1"/>
</dbReference>